<dbReference type="RefSeq" id="WP_291036810.1">
    <property type="nucleotide sequence ID" value="NZ_JAVDTI010000013.1"/>
</dbReference>
<evidence type="ECO:0000313" key="3">
    <source>
        <dbReference type="EMBL" id="MDR6809762.1"/>
    </source>
</evidence>
<comment type="caution">
    <text evidence="3">The sequence shown here is derived from an EMBL/GenBank/DDBJ whole genome shotgun (WGS) entry which is preliminary data.</text>
</comment>
<feature type="region of interest" description="Disordered" evidence="1">
    <location>
        <begin position="254"/>
        <end position="292"/>
    </location>
</feature>
<feature type="signal peptide" evidence="2">
    <location>
        <begin position="1"/>
        <end position="26"/>
    </location>
</feature>
<organism evidence="3 4">
    <name type="scientific">Dyadobacter fermentans</name>
    <dbReference type="NCBI Taxonomy" id="94254"/>
    <lineage>
        <taxon>Bacteria</taxon>
        <taxon>Pseudomonadati</taxon>
        <taxon>Bacteroidota</taxon>
        <taxon>Cytophagia</taxon>
        <taxon>Cytophagales</taxon>
        <taxon>Spirosomataceae</taxon>
        <taxon>Dyadobacter</taxon>
    </lineage>
</organism>
<feature type="compositionally biased region" description="Low complexity" evidence="1">
    <location>
        <begin position="281"/>
        <end position="292"/>
    </location>
</feature>
<accession>A0ABU1R974</accession>
<feature type="region of interest" description="Disordered" evidence="1">
    <location>
        <begin position="24"/>
        <end position="50"/>
    </location>
</feature>
<dbReference type="PROSITE" id="PS51257">
    <property type="entry name" value="PROKAR_LIPOPROTEIN"/>
    <property type="match status" value="1"/>
</dbReference>
<reference evidence="3 4" key="1">
    <citation type="submission" date="2023-07" db="EMBL/GenBank/DDBJ databases">
        <title>Sorghum-associated microbial communities from plants grown in Nebraska, USA.</title>
        <authorList>
            <person name="Schachtman D."/>
        </authorList>
    </citation>
    <scope>NUCLEOTIDE SEQUENCE [LARGE SCALE GENOMIC DNA]</scope>
    <source>
        <strain evidence="3 4">BE57</strain>
    </source>
</reference>
<dbReference type="EMBL" id="JAVDTI010000013">
    <property type="protein sequence ID" value="MDR6809762.1"/>
    <property type="molecule type" value="Genomic_DNA"/>
</dbReference>
<feature type="region of interest" description="Disordered" evidence="1">
    <location>
        <begin position="192"/>
        <end position="220"/>
    </location>
</feature>
<proteinExistence type="predicted"/>
<name>A0ABU1R974_9BACT</name>
<gene>
    <name evidence="3" type="ORF">J2W84_006838</name>
</gene>
<feature type="chain" id="PRO_5046943406" description="PE-PGRS family protein" evidence="2">
    <location>
        <begin position="27"/>
        <end position="305"/>
    </location>
</feature>
<evidence type="ECO:0000256" key="2">
    <source>
        <dbReference type="SAM" id="SignalP"/>
    </source>
</evidence>
<dbReference type="Proteomes" id="UP001264980">
    <property type="component" value="Unassembled WGS sequence"/>
</dbReference>
<keyword evidence="4" id="KW-1185">Reference proteome</keyword>
<protein>
    <recommendedName>
        <fullName evidence="5">PE-PGRS family protein</fullName>
    </recommendedName>
</protein>
<evidence type="ECO:0008006" key="5">
    <source>
        <dbReference type="Google" id="ProtNLM"/>
    </source>
</evidence>
<evidence type="ECO:0000313" key="4">
    <source>
        <dbReference type="Proteomes" id="UP001264980"/>
    </source>
</evidence>
<keyword evidence="2" id="KW-0732">Signal</keyword>
<sequence>MKRKKNLSLSLILFGALLCGCSKKPADQPDQDNDDVVTSIDGSEEAPDSTNNLTKLETYLKENNIDVVNASTYPDSSIIYITSRSIGFNHLEIGNYSKIIIDNGQDSCTVIIDNFKFGKNCEIIAGGKDGANGGQNMEDNWIKSGGWWQAPSRVTGAQGITGLPGHNGTNGTNVKIQLGILSFGTLSITSKGGNGGDGGRGGNGQIGGHHAGGGKGGTGGTGGTGGAGGYLDIKYWPVNSSVDLNKMQAIAADAKRGKSGNGGVGGDGGHRGDDSNPHGFPGDPGAAGGQQADGIVKLVRVTKPF</sequence>
<evidence type="ECO:0000256" key="1">
    <source>
        <dbReference type="SAM" id="MobiDB-lite"/>
    </source>
</evidence>